<keyword evidence="4" id="KW-0819">tRNA processing</keyword>
<proteinExistence type="inferred from homology"/>
<name>A0ABS5QLM8_9BACT</name>
<keyword evidence="5 7" id="KW-0413">Isomerase</keyword>
<accession>A0ABS5QLM8</accession>
<keyword evidence="8" id="KW-1185">Reference proteome</keyword>
<evidence type="ECO:0000313" key="7">
    <source>
        <dbReference type="EMBL" id="MBS8122105.1"/>
    </source>
</evidence>
<evidence type="ECO:0000256" key="4">
    <source>
        <dbReference type="ARBA" id="ARBA00022694"/>
    </source>
</evidence>
<protein>
    <recommendedName>
        <fullName evidence="3">tRNA pseudouridine(55) synthase</fullName>
        <ecNumber evidence="3">5.4.99.25</ecNumber>
    </recommendedName>
</protein>
<dbReference type="InterPro" id="IPR014780">
    <property type="entry name" value="tRNA_psdUridine_synth_TruB"/>
</dbReference>
<sequence>MILLIDKPQGRTSFDVVKKIRNKESGKKKVGHSGTLDPMATGLLVLGTDKDTKLLESIQKLDKDYIANIDFSVFTDTWDMDYHNEIINYDTKIMDGKFFLQKEGLSILSPDIFDIKNKLDLLIPEYELPLPAFSAKKIKGKKSYDLARKGNILKRSQNMKMFNYEIIDYNFPNLKIKFTVGSGCYIRSIAYWIGKEFNLGGTLSYLRRTRIGDYDIKYANTIL</sequence>
<dbReference type="InterPro" id="IPR020103">
    <property type="entry name" value="PsdUridine_synth_cat_dom_sf"/>
</dbReference>
<dbReference type="EMBL" id="JAEDAM010000041">
    <property type="protein sequence ID" value="MBS8122105.1"/>
    <property type="molecule type" value="Genomic_DNA"/>
</dbReference>
<comment type="caution">
    <text evidence="7">The sequence shown here is derived from an EMBL/GenBank/DDBJ whole genome shotgun (WGS) entry which is preliminary data.</text>
</comment>
<comment type="catalytic activity">
    <reaction evidence="1">
        <text>uridine(55) in tRNA = pseudouridine(55) in tRNA</text>
        <dbReference type="Rhea" id="RHEA:42532"/>
        <dbReference type="Rhea" id="RHEA-COMP:10101"/>
        <dbReference type="Rhea" id="RHEA-COMP:10102"/>
        <dbReference type="ChEBI" id="CHEBI:65314"/>
        <dbReference type="ChEBI" id="CHEBI:65315"/>
        <dbReference type="EC" id="5.4.99.25"/>
    </reaction>
</comment>
<organism evidence="7 8">
    <name type="scientific">Candidatus Vampirococcus lugosii</name>
    <dbReference type="NCBI Taxonomy" id="2789015"/>
    <lineage>
        <taxon>Bacteria</taxon>
        <taxon>Candidatus Absconditibacteriota</taxon>
        <taxon>Vampirococcus</taxon>
    </lineage>
</organism>
<comment type="similarity">
    <text evidence="2">Belongs to the pseudouridine synthase TruB family. Type 1 subfamily.</text>
</comment>
<dbReference type="Gene3D" id="3.30.2350.10">
    <property type="entry name" value="Pseudouridine synthase"/>
    <property type="match status" value="1"/>
</dbReference>
<evidence type="ECO:0000259" key="6">
    <source>
        <dbReference type="Pfam" id="PF01509"/>
    </source>
</evidence>
<evidence type="ECO:0000256" key="5">
    <source>
        <dbReference type="ARBA" id="ARBA00023235"/>
    </source>
</evidence>
<reference evidence="7 8" key="1">
    <citation type="journal article" date="2021" name="Nat. Commun.">
        <title>Reductive evolution and unique predatory mode in the CPR bacterium Vampirococcus lugosii.</title>
        <authorList>
            <person name="Moreira D."/>
            <person name="Zivanovic Y."/>
            <person name="Lopez-Archilla A.I."/>
            <person name="Iniesto M."/>
            <person name="Lopez-Garcia P."/>
        </authorList>
    </citation>
    <scope>NUCLEOTIDE SEQUENCE [LARGE SCALE GENOMIC DNA]</scope>
    <source>
        <strain evidence="7">Chiprana</strain>
    </source>
</reference>
<dbReference type="RefSeq" id="WP_213349296.1">
    <property type="nucleotide sequence ID" value="NZ_JAEDAM010000041.1"/>
</dbReference>
<evidence type="ECO:0000256" key="2">
    <source>
        <dbReference type="ARBA" id="ARBA00005642"/>
    </source>
</evidence>
<feature type="domain" description="Pseudouridine synthase II N-terminal" evidence="6">
    <location>
        <begin position="26"/>
        <end position="186"/>
    </location>
</feature>
<evidence type="ECO:0000313" key="8">
    <source>
        <dbReference type="Proteomes" id="UP000680365"/>
    </source>
</evidence>
<dbReference type="GO" id="GO:0160148">
    <property type="term" value="F:tRNA pseudouridine(55) synthase activity"/>
    <property type="evidence" value="ECO:0007669"/>
    <property type="project" value="UniProtKB-EC"/>
</dbReference>
<evidence type="ECO:0000256" key="1">
    <source>
        <dbReference type="ARBA" id="ARBA00000385"/>
    </source>
</evidence>
<dbReference type="Pfam" id="PF01509">
    <property type="entry name" value="TruB_N"/>
    <property type="match status" value="1"/>
</dbReference>
<dbReference type="EC" id="5.4.99.25" evidence="3"/>
<gene>
    <name evidence="7" type="ORF">VAMP_114n22</name>
</gene>
<dbReference type="InterPro" id="IPR002501">
    <property type="entry name" value="PsdUridine_synth_N"/>
</dbReference>
<dbReference type="SUPFAM" id="SSF55120">
    <property type="entry name" value="Pseudouridine synthase"/>
    <property type="match status" value="1"/>
</dbReference>
<dbReference type="PANTHER" id="PTHR13767:SF2">
    <property type="entry name" value="PSEUDOURIDYLATE SYNTHASE TRUB1"/>
    <property type="match status" value="1"/>
</dbReference>
<dbReference type="PANTHER" id="PTHR13767">
    <property type="entry name" value="TRNA-PSEUDOURIDINE SYNTHASE"/>
    <property type="match status" value="1"/>
</dbReference>
<dbReference type="Proteomes" id="UP000680365">
    <property type="component" value="Unassembled WGS sequence"/>
</dbReference>
<evidence type="ECO:0000256" key="3">
    <source>
        <dbReference type="ARBA" id="ARBA00012787"/>
    </source>
</evidence>